<dbReference type="GO" id="GO:0008757">
    <property type="term" value="F:S-adenosylmethionine-dependent methyltransferase activity"/>
    <property type="evidence" value="ECO:0007669"/>
    <property type="project" value="InterPro"/>
</dbReference>
<dbReference type="Gramene" id="LPERR02G10150.2">
    <property type="protein sequence ID" value="LPERR02G10150.2"/>
    <property type="gene ID" value="LPERR02G10150"/>
</dbReference>
<organism evidence="2 3">
    <name type="scientific">Leersia perrieri</name>
    <dbReference type="NCBI Taxonomy" id="77586"/>
    <lineage>
        <taxon>Eukaryota</taxon>
        <taxon>Viridiplantae</taxon>
        <taxon>Streptophyta</taxon>
        <taxon>Embryophyta</taxon>
        <taxon>Tracheophyta</taxon>
        <taxon>Spermatophyta</taxon>
        <taxon>Magnoliopsida</taxon>
        <taxon>Liliopsida</taxon>
        <taxon>Poales</taxon>
        <taxon>Poaceae</taxon>
        <taxon>BOP clade</taxon>
        <taxon>Oryzoideae</taxon>
        <taxon>Oryzeae</taxon>
        <taxon>Oryzinae</taxon>
        <taxon>Leersia</taxon>
    </lineage>
</organism>
<dbReference type="AlphaFoldDB" id="A0A0D9VER0"/>
<sequence>MGSLLCGDLLSAVLQASLELNIEAKKTMEANGSTSFATAAVTAAVIATMKKNLTDTTTDSHLHCEPLVSMKLAESKLLGTMACAVCYCPLIERMTSPSSLECSTCKKVYPCKEDFYWDLTVGSGCTGYSESTTPFANIFRTALVSYLYERGWRQLFALAGFPGPNKEFEHAKDYLKPAIGGIIIDASCGTGPFARLFIKEQTVFSTNMLKHCNKFMKEEMISDKQLMMVKADISRLPFTTNSIDAVHAGAALHCWPSPANAVAEISRVLRPGGILVASTFLIDVVPLAIPALRIGRKYVSQYHGYKTFLSEDELEGLCKACGLVDFKCVRKGLYVMLSATKEA</sequence>
<evidence type="ECO:0000313" key="3">
    <source>
        <dbReference type="Proteomes" id="UP000032180"/>
    </source>
</evidence>
<dbReference type="STRING" id="77586.A0A0D9VER0"/>
<dbReference type="Gramene" id="LPERR02G10150.1">
    <property type="protein sequence ID" value="LPERR02G10150.1"/>
    <property type="gene ID" value="LPERR02G10150"/>
</dbReference>
<dbReference type="CDD" id="cd02440">
    <property type="entry name" value="AdoMet_MTases"/>
    <property type="match status" value="1"/>
</dbReference>
<accession>A0A0D9VER0</accession>
<dbReference type="EnsemblPlants" id="LPERR02G10150.1">
    <property type="protein sequence ID" value="LPERR02G10150.1"/>
    <property type="gene ID" value="LPERR02G10150"/>
</dbReference>
<reference evidence="2" key="3">
    <citation type="submission" date="2015-04" db="UniProtKB">
        <authorList>
            <consortium name="EnsemblPlants"/>
        </authorList>
    </citation>
    <scope>IDENTIFICATION</scope>
</reference>
<keyword evidence="3" id="KW-1185">Reference proteome</keyword>
<dbReference type="Pfam" id="PF08241">
    <property type="entry name" value="Methyltransf_11"/>
    <property type="match status" value="1"/>
</dbReference>
<dbReference type="Proteomes" id="UP000032180">
    <property type="component" value="Chromosome 2"/>
</dbReference>
<evidence type="ECO:0000313" key="2">
    <source>
        <dbReference type="EnsemblPlants" id="LPERR02G10150.2"/>
    </source>
</evidence>
<protein>
    <recommendedName>
        <fullName evidence="1">Methyltransferase type 11 domain-containing protein</fullName>
    </recommendedName>
</protein>
<dbReference type="InterPro" id="IPR029063">
    <property type="entry name" value="SAM-dependent_MTases_sf"/>
</dbReference>
<dbReference type="Gene3D" id="3.40.50.150">
    <property type="entry name" value="Vaccinia Virus protein VP39"/>
    <property type="match status" value="1"/>
</dbReference>
<dbReference type="InterPro" id="IPR013216">
    <property type="entry name" value="Methyltransf_11"/>
</dbReference>
<dbReference type="eggNOG" id="ENOG502QUCH">
    <property type="taxonomic scope" value="Eukaryota"/>
</dbReference>
<reference evidence="2 3" key="1">
    <citation type="submission" date="2012-08" db="EMBL/GenBank/DDBJ databases">
        <title>Oryza genome evolution.</title>
        <authorList>
            <person name="Wing R.A."/>
        </authorList>
    </citation>
    <scope>NUCLEOTIDE SEQUENCE</scope>
</reference>
<dbReference type="PANTHER" id="PTHR43591">
    <property type="entry name" value="METHYLTRANSFERASE"/>
    <property type="match status" value="1"/>
</dbReference>
<name>A0A0D9VER0_9ORYZ</name>
<feature type="domain" description="Methyltransferase type 11" evidence="1">
    <location>
        <begin position="185"/>
        <end position="276"/>
    </location>
</feature>
<evidence type="ECO:0000259" key="1">
    <source>
        <dbReference type="Pfam" id="PF08241"/>
    </source>
</evidence>
<proteinExistence type="predicted"/>
<dbReference type="HOGENOM" id="CLU_047070_0_0_1"/>
<reference evidence="2 3" key="2">
    <citation type="submission" date="2013-12" db="EMBL/GenBank/DDBJ databases">
        <authorList>
            <person name="Yu Y."/>
            <person name="Lee S."/>
            <person name="de Baynast K."/>
            <person name="Wissotski M."/>
            <person name="Liu L."/>
            <person name="Talag J."/>
            <person name="Goicoechea J."/>
            <person name="Angelova A."/>
            <person name="Jetty R."/>
            <person name="Kudrna D."/>
            <person name="Golser W."/>
            <person name="Rivera L."/>
            <person name="Zhang J."/>
            <person name="Wing R."/>
        </authorList>
    </citation>
    <scope>NUCLEOTIDE SEQUENCE</scope>
</reference>
<dbReference type="EnsemblPlants" id="LPERR02G10150.2">
    <property type="protein sequence ID" value="LPERR02G10150.2"/>
    <property type="gene ID" value="LPERR02G10150"/>
</dbReference>
<dbReference type="SUPFAM" id="SSF53335">
    <property type="entry name" value="S-adenosyl-L-methionine-dependent methyltransferases"/>
    <property type="match status" value="1"/>
</dbReference>
<dbReference type="PANTHER" id="PTHR43591:SF46">
    <property type="entry name" value="OS08G0411200 PROTEIN"/>
    <property type="match status" value="1"/>
</dbReference>